<comment type="caution">
    <text evidence="2">The sequence shown here is derived from an EMBL/GenBank/DDBJ whole genome shotgun (WGS) entry which is preliminary data.</text>
</comment>
<dbReference type="AlphaFoldDB" id="A0AAV4ENJ3"/>
<reference evidence="2 3" key="1">
    <citation type="journal article" date="2021" name="Elife">
        <title>Chloroplast acquisition without the gene transfer in kleptoplastic sea slugs, Plakobranchus ocellatus.</title>
        <authorList>
            <person name="Maeda T."/>
            <person name="Takahashi S."/>
            <person name="Yoshida T."/>
            <person name="Shimamura S."/>
            <person name="Takaki Y."/>
            <person name="Nagai Y."/>
            <person name="Toyoda A."/>
            <person name="Suzuki Y."/>
            <person name="Arimoto A."/>
            <person name="Ishii H."/>
            <person name="Satoh N."/>
            <person name="Nishiyama T."/>
            <person name="Hasebe M."/>
            <person name="Maruyama T."/>
            <person name="Minagawa J."/>
            <person name="Obokata J."/>
            <person name="Shigenobu S."/>
        </authorList>
    </citation>
    <scope>NUCLEOTIDE SEQUENCE [LARGE SCALE GENOMIC DNA]</scope>
</reference>
<evidence type="ECO:0000313" key="2">
    <source>
        <dbReference type="EMBL" id="GFR62474.1"/>
    </source>
</evidence>
<protein>
    <submittedName>
        <fullName evidence="2">Uncharacterized protein</fullName>
    </submittedName>
</protein>
<evidence type="ECO:0000313" key="3">
    <source>
        <dbReference type="Proteomes" id="UP000762676"/>
    </source>
</evidence>
<organism evidence="2 3">
    <name type="scientific">Elysia marginata</name>
    <dbReference type="NCBI Taxonomy" id="1093978"/>
    <lineage>
        <taxon>Eukaryota</taxon>
        <taxon>Metazoa</taxon>
        <taxon>Spiralia</taxon>
        <taxon>Lophotrochozoa</taxon>
        <taxon>Mollusca</taxon>
        <taxon>Gastropoda</taxon>
        <taxon>Heterobranchia</taxon>
        <taxon>Euthyneura</taxon>
        <taxon>Panpulmonata</taxon>
        <taxon>Sacoglossa</taxon>
        <taxon>Placobranchoidea</taxon>
        <taxon>Plakobranchidae</taxon>
        <taxon>Elysia</taxon>
    </lineage>
</organism>
<dbReference type="Proteomes" id="UP000762676">
    <property type="component" value="Unassembled WGS sequence"/>
</dbReference>
<sequence>MPQQTSAFEACSWVPILQADWEALFNLRHSYTILFLPPCPAIYPIAVFPVCSSSRRRGLAKKYFGGIGRDFVGFPNRAKETIDKAMSDMLGGLDNLLKMIPYDEIEGQ</sequence>
<gene>
    <name evidence="2" type="ORF">ElyMa_003582700</name>
</gene>
<evidence type="ECO:0000256" key="1">
    <source>
        <dbReference type="SAM" id="Phobius"/>
    </source>
</evidence>
<proteinExistence type="predicted"/>
<keyword evidence="1" id="KW-0472">Membrane</keyword>
<feature type="transmembrane region" description="Helical" evidence="1">
    <location>
        <begin position="31"/>
        <end position="51"/>
    </location>
</feature>
<accession>A0AAV4ENJ3</accession>
<keyword evidence="1" id="KW-0812">Transmembrane</keyword>
<keyword evidence="1" id="KW-1133">Transmembrane helix</keyword>
<keyword evidence="3" id="KW-1185">Reference proteome</keyword>
<dbReference type="EMBL" id="BMAT01007340">
    <property type="protein sequence ID" value="GFR62474.1"/>
    <property type="molecule type" value="Genomic_DNA"/>
</dbReference>
<name>A0AAV4ENJ3_9GAST</name>